<sequence length="45" mass="4800">MTVLARAIEVSRRYGDVLALDRLSLDIKAGELVGCSARTARASPP</sequence>
<dbReference type="EMBL" id="JBHMBW010000022">
    <property type="protein sequence ID" value="MFB9626318.1"/>
    <property type="molecule type" value="Genomic_DNA"/>
</dbReference>
<keyword evidence="2" id="KW-1185">Reference proteome</keyword>
<reference evidence="1 2" key="1">
    <citation type="submission" date="2024-09" db="EMBL/GenBank/DDBJ databases">
        <authorList>
            <person name="Sun Q."/>
            <person name="Mori K."/>
        </authorList>
    </citation>
    <scope>NUCLEOTIDE SEQUENCE [LARGE SCALE GENOMIC DNA]</scope>
    <source>
        <strain evidence="1 2">JCM 3143</strain>
    </source>
</reference>
<dbReference type="RefSeq" id="WP_344984792.1">
    <property type="nucleotide sequence ID" value="NZ_BAAAXV010000001.1"/>
</dbReference>
<organism evidence="1 2">
    <name type="scientific">Nonomuraea helvata</name>
    <dbReference type="NCBI Taxonomy" id="37484"/>
    <lineage>
        <taxon>Bacteria</taxon>
        <taxon>Bacillati</taxon>
        <taxon>Actinomycetota</taxon>
        <taxon>Actinomycetes</taxon>
        <taxon>Streptosporangiales</taxon>
        <taxon>Streptosporangiaceae</taxon>
        <taxon>Nonomuraea</taxon>
    </lineage>
</organism>
<accession>A0ABV5S5J6</accession>
<name>A0ABV5S5J6_9ACTN</name>
<dbReference type="Proteomes" id="UP001589532">
    <property type="component" value="Unassembled WGS sequence"/>
</dbReference>
<protein>
    <recommendedName>
        <fullName evidence="3">ABC transporter ATP-binding protein</fullName>
    </recommendedName>
</protein>
<proteinExistence type="predicted"/>
<comment type="caution">
    <text evidence="1">The sequence shown here is derived from an EMBL/GenBank/DDBJ whole genome shotgun (WGS) entry which is preliminary data.</text>
</comment>
<evidence type="ECO:0000313" key="2">
    <source>
        <dbReference type="Proteomes" id="UP001589532"/>
    </source>
</evidence>
<gene>
    <name evidence="1" type="ORF">ACFFSA_24810</name>
</gene>
<evidence type="ECO:0008006" key="3">
    <source>
        <dbReference type="Google" id="ProtNLM"/>
    </source>
</evidence>
<evidence type="ECO:0000313" key="1">
    <source>
        <dbReference type="EMBL" id="MFB9626318.1"/>
    </source>
</evidence>